<dbReference type="AlphaFoldDB" id="A0AAD2CS70"/>
<keyword evidence="3" id="KW-1185">Reference proteome</keyword>
<proteinExistence type="predicted"/>
<name>A0AAD2CS70_9STRA</name>
<gene>
    <name evidence="2" type="ORF">CYCCA115_LOCUS9025</name>
</gene>
<comment type="caution">
    <text evidence="2">The sequence shown here is derived from an EMBL/GenBank/DDBJ whole genome shotgun (WGS) entry which is preliminary data.</text>
</comment>
<feature type="compositionally biased region" description="Basic residues" evidence="1">
    <location>
        <begin position="22"/>
        <end position="34"/>
    </location>
</feature>
<sequence length="133" mass="15395">MLQFLFTRKYPNRSIPLKITVTKKKKEHRNHKKDHKDGPNKKKVCDYCTKKKGFTFYGHTEDQCNNTKKDLSNNKEVKHNIGPMDVANKNDVTFGLSMSKEEISKKMLNKGNSNAKEMASLRMGQRACRGPKY</sequence>
<evidence type="ECO:0000256" key="1">
    <source>
        <dbReference type="SAM" id="MobiDB-lite"/>
    </source>
</evidence>
<evidence type="ECO:0000313" key="2">
    <source>
        <dbReference type="EMBL" id="CAJ1944717.1"/>
    </source>
</evidence>
<protein>
    <submittedName>
        <fullName evidence="2">Uncharacterized protein</fullName>
    </submittedName>
</protein>
<reference evidence="2" key="1">
    <citation type="submission" date="2023-08" db="EMBL/GenBank/DDBJ databases">
        <authorList>
            <person name="Audoor S."/>
            <person name="Bilcke G."/>
        </authorList>
    </citation>
    <scope>NUCLEOTIDE SEQUENCE</scope>
</reference>
<dbReference type="Proteomes" id="UP001295423">
    <property type="component" value="Unassembled WGS sequence"/>
</dbReference>
<organism evidence="2 3">
    <name type="scientific">Cylindrotheca closterium</name>
    <dbReference type="NCBI Taxonomy" id="2856"/>
    <lineage>
        <taxon>Eukaryota</taxon>
        <taxon>Sar</taxon>
        <taxon>Stramenopiles</taxon>
        <taxon>Ochrophyta</taxon>
        <taxon>Bacillariophyta</taxon>
        <taxon>Bacillariophyceae</taxon>
        <taxon>Bacillariophycidae</taxon>
        <taxon>Bacillariales</taxon>
        <taxon>Bacillariaceae</taxon>
        <taxon>Cylindrotheca</taxon>
    </lineage>
</organism>
<feature type="region of interest" description="Disordered" evidence="1">
    <location>
        <begin position="110"/>
        <end position="133"/>
    </location>
</feature>
<feature type="region of interest" description="Disordered" evidence="1">
    <location>
        <begin position="22"/>
        <end position="42"/>
    </location>
</feature>
<evidence type="ECO:0000313" key="3">
    <source>
        <dbReference type="Proteomes" id="UP001295423"/>
    </source>
</evidence>
<dbReference type="EMBL" id="CAKOGP040001236">
    <property type="protein sequence ID" value="CAJ1944717.1"/>
    <property type="molecule type" value="Genomic_DNA"/>
</dbReference>
<accession>A0AAD2CS70</accession>